<dbReference type="NCBIfam" id="NF008712">
    <property type="entry name" value="PRK11715.1-1"/>
    <property type="match status" value="1"/>
</dbReference>
<accession>A0A2W7N8M8</accession>
<dbReference type="AlphaFoldDB" id="A0A2W7N8M8"/>
<dbReference type="EMBL" id="QKZK01000013">
    <property type="protein sequence ID" value="PZX16390.1"/>
    <property type="molecule type" value="Genomic_DNA"/>
</dbReference>
<comment type="caution">
    <text evidence="2">The sequence shown here is derived from an EMBL/GenBank/DDBJ whole genome shotgun (WGS) entry which is preliminary data.</text>
</comment>
<sequence>MENQMNGSGHWTEGMTFKMGLVTVMALLLLIPLAMIKRVIGEREETSQRTENEVSAQWGNAQTLVGPVLNFPVEVRGVLQNGQIEVSHTWLHVMPEELKVAVQLEPEVRYRGIYKTAVYNSTSVTEGAFVLPDDMTGVPGEIDWGKAYLTFGVGDNRGIRGEVTVLWDGVKLPTQSGLVSNDIASSGFSVRLPACKDCVGKRMAFRIEMELSGSQGLSVLPLGQNTSIEIASTWTDPSFTGSLLPQRREISEKGFKAQWTLTHLNRNFPQYWTGRKFDVGEHQLGVSLFLPVNHYQKSFRSAKYGILFISLTMLVFLFMELTKKKRVHLFQYLLVGLALVLFFSVLTALSEHVGFNVAYWVAAAAIVGMIGFYSFGILHDRVLAGWVVGLLVVLYGFLFVLLQLNDFAFLAGNIGLIVVLGIVMKASLKLKGEEE</sequence>
<keyword evidence="1" id="KW-0812">Transmembrane</keyword>
<dbReference type="PIRSF" id="PIRSF004548">
    <property type="entry name" value="CreD"/>
    <property type="match status" value="1"/>
</dbReference>
<organism evidence="2 3">
    <name type="scientific">Breznakibacter xylanolyticus</name>
    <dbReference type="NCBI Taxonomy" id="990"/>
    <lineage>
        <taxon>Bacteria</taxon>
        <taxon>Pseudomonadati</taxon>
        <taxon>Bacteroidota</taxon>
        <taxon>Bacteroidia</taxon>
        <taxon>Marinilabiliales</taxon>
        <taxon>Marinilabiliaceae</taxon>
        <taxon>Breznakibacter</taxon>
    </lineage>
</organism>
<feature type="transmembrane region" description="Helical" evidence="1">
    <location>
        <begin position="355"/>
        <end position="375"/>
    </location>
</feature>
<feature type="transmembrane region" description="Helical" evidence="1">
    <location>
        <begin position="329"/>
        <end position="349"/>
    </location>
</feature>
<keyword evidence="1" id="KW-1133">Transmembrane helix</keyword>
<name>A0A2W7N8M8_9BACT</name>
<dbReference type="PANTHER" id="PTHR30092">
    <property type="entry name" value="INNER MEMBRANE PROTEIN CRED"/>
    <property type="match status" value="1"/>
</dbReference>
<dbReference type="RefSeq" id="WP_170124316.1">
    <property type="nucleotide sequence ID" value="NZ_QKZK01000013.1"/>
</dbReference>
<dbReference type="Proteomes" id="UP000249239">
    <property type="component" value="Unassembled WGS sequence"/>
</dbReference>
<evidence type="ECO:0000313" key="3">
    <source>
        <dbReference type="Proteomes" id="UP000249239"/>
    </source>
</evidence>
<dbReference type="InterPro" id="IPR010364">
    <property type="entry name" value="Uncharacterised_IM_CreD"/>
</dbReference>
<keyword evidence="3" id="KW-1185">Reference proteome</keyword>
<gene>
    <name evidence="2" type="ORF">LX69_01885</name>
</gene>
<evidence type="ECO:0000313" key="2">
    <source>
        <dbReference type="EMBL" id="PZX16390.1"/>
    </source>
</evidence>
<feature type="transmembrane region" description="Helical" evidence="1">
    <location>
        <begin position="407"/>
        <end position="428"/>
    </location>
</feature>
<protein>
    <submittedName>
        <fullName evidence="2">Inner membrane protein</fullName>
    </submittedName>
</protein>
<proteinExistence type="predicted"/>
<dbReference type="PANTHER" id="PTHR30092:SF0">
    <property type="entry name" value="INNER MEMBRANE PROTEIN CRED"/>
    <property type="match status" value="1"/>
</dbReference>
<evidence type="ECO:0000256" key="1">
    <source>
        <dbReference type="SAM" id="Phobius"/>
    </source>
</evidence>
<feature type="transmembrane region" description="Helical" evidence="1">
    <location>
        <begin position="304"/>
        <end position="322"/>
    </location>
</feature>
<dbReference type="GO" id="GO:0005886">
    <property type="term" value="C:plasma membrane"/>
    <property type="evidence" value="ECO:0007669"/>
    <property type="project" value="TreeGrafter"/>
</dbReference>
<reference evidence="2 3" key="1">
    <citation type="submission" date="2018-06" db="EMBL/GenBank/DDBJ databases">
        <title>Genomic Encyclopedia of Archaeal and Bacterial Type Strains, Phase II (KMG-II): from individual species to whole genera.</title>
        <authorList>
            <person name="Goeker M."/>
        </authorList>
    </citation>
    <scope>NUCLEOTIDE SEQUENCE [LARGE SCALE GENOMIC DNA]</scope>
    <source>
        <strain evidence="2 3">DSM 6779</strain>
    </source>
</reference>
<keyword evidence="1" id="KW-0472">Membrane</keyword>
<feature type="transmembrane region" description="Helical" evidence="1">
    <location>
        <begin position="382"/>
        <end position="401"/>
    </location>
</feature>
<dbReference type="Pfam" id="PF06123">
    <property type="entry name" value="CreD"/>
    <property type="match status" value="1"/>
</dbReference>